<dbReference type="Gene3D" id="1.25.10.10">
    <property type="entry name" value="Leucine-rich Repeat Variant"/>
    <property type="match status" value="1"/>
</dbReference>
<feature type="compositionally biased region" description="Polar residues" evidence="3">
    <location>
        <begin position="1161"/>
        <end position="1170"/>
    </location>
</feature>
<dbReference type="PANTHER" id="PTHR45857">
    <property type="entry name" value="FORMIN-LIKE PROTEIN"/>
    <property type="match status" value="1"/>
</dbReference>
<feature type="compositionally biased region" description="Basic and acidic residues" evidence="3">
    <location>
        <begin position="1048"/>
        <end position="1059"/>
    </location>
</feature>
<accession>A0A1Y2C3H7</accession>
<name>A0A1Y2C3H7_9FUNG</name>
<reference evidence="7 8" key="1">
    <citation type="submission" date="2016-08" db="EMBL/GenBank/DDBJ databases">
        <title>A Parts List for Fungal Cellulosomes Revealed by Comparative Genomics.</title>
        <authorList>
            <consortium name="DOE Joint Genome Institute"/>
            <person name="Haitjema C.H."/>
            <person name="Gilmore S.P."/>
            <person name="Henske J.K."/>
            <person name="Solomon K.V."/>
            <person name="De Groot R."/>
            <person name="Kuo A."/>
            <person name="Mondo S.J."/>
            <person name="Salamov A.A."/>
            <person name="Labutti K."/>
            <person name="Zhao Z."/>
            <person name="Chiniquy J."/>
            <person name="Barry K."/>
            <person name="Brewer H.M."/>
            <person name="Purvine S.O."/>
            <person name="Wright A.T."/>
            <person name="Boxma B."/>
            <person name="Van Alen T."/>
            <person name="Hackstein J.H."/>
            <person name="Baker S.E."/>
            <person name="Grigoriev I.V."/>
            <person name="O'Malley M.A."/>
        </authorList>
    </citation>
    <scope>NUCLEOTIDE SEQUENCE [LARGE SCALE GENOMIC DNA]</scope>
    <source>
        <strain evidence="7 8">G1</strain>
    </source>
</reference>
<dbReference type="InterPro" id="IPR042201">
    <property type="entry name" value="FH2_Formin_sf"/>
</dbReference>
<dbReference type="PANTHER" id="PTHR45857:SF4">
    <property type="entry name" value="FORMIN-LIKE PROTEIN"/>
    <property type="match status" value="1"/>
</dbReference>
<dbReference type="GO" id="GO:0005829">
    <property type="term" value="C:cytosol"/>
    <property type="evidence" value="ECO:0007669"/>
    <property type="project" value="TreeGrafter"/>
</dbReference>
<dbReference type="PROSITE" id="PS51231">
    <property type="entry name" value="DAD"/>
    <property type="match status" value="1"/>
</dbReference>
<comment type="caution">
    <text evidence="7">The sequence shown here is derived from an EMBL/GenBank/DDBJ whole genome shotgun (WGS) entry which is preliminary data.</text>
</comment>
<evidence type="ECO:0000256" key="2">
    <source>
        <dbReference type="SAM" id="Coils"/>
    </source>
</evidence>
<protein>
    <submittedName>
        <fullName evidence="7">FH2-domain-containing protein</fullName>
    </submittedName>
</protein>
<feature type="coiled-coil region" evidence="2">
    <location>
        <begin position="959"/>
        <end position="986"/>
    </location>
</feature>
<dbReference type="GO" id="GO:0016477">
    <property type="term" value="P:cell migration"/>
    <property type="evidence" value="ECO:0007669"/>
    <property type="project" value="TreeGrafter"/>
</dbReference>
<dbReference type="SUPFAM" id="SSF48371">
    <property type="entry name" value="ARM repeat"/>
    <property type="match status" value="1"/>
</dbReference>
<feature type="compositionally biased region" description="Basic and acidic residues" evidence="3">
    <location>
        <begin position="1067"/>
        <end position="1078"/>
    </location>
</feature>
<dbReference type="InterPro" id="IPR014768">
    <property type="entry name" value="GBD/FH3_dom"/>
</dbReference>
<dbReference type="SMART" id="SM01140">
    <property type="entry name" value="Drf_GBD"/>
    <property type="match status" value="1"/>
</dbReference>
<dbReference type="Gene3D" id="1.20.58.2220">
    <property type="entry name" value="Formin, FH2 domain"/>
    <property type="match status" value="1"/>
</dbReference>
<dbReference type="GO" id="GO:0030866">
    <property type="term" value="P:cortical actin cytoskeleton organization"/>
    <property type="evidence" value="ECO:0007669"/>
    <property type="project" value="TreeGrafter"/>
</dbReference>
<dbReference type="InterPro" id="IPR010473">
    <property type="entry name" value="GTPase-bd"/>
</dbReference>
<evidence type="ECO:0000259" key="5">
    <source>
        <dbReference type="PROSITE" id="PS51232"/>
    </source>
</evidence>
<feature type="domain" description="FH2" evidence="6">
    <location>
        <begin position="665"/>
        <end position="1070"/>
    </location>
</feature>
<evidence type="ECO:0000313" key="8">
    <source>
        <dbReference type="Proteomes" id="UP000193920"/>
    </source>
</evidence>
<dbReference type="PROSITE" id="PS51232">
    <property type="entry name" value="GBD_FH3"/>
    <property type="match status" value="1"/>
</dbReference>
<feature type="compositionally biased region" description="Low complexity" evidence="3">
    <location>
        <begin position="722"/>
        <end position="742"/>
    </location>
</feature>
<dbReference type="OrthoDB" id="1104827at2759"/>
<dbReference type="STRING" id="1754190.A0A1Y2C3H7"/>
<dbReference type="InterPro" id="IPR043592">
    <property type="entry name" value="FMNL_animal"/>
</dbReference>
<dbReference type="SUPFAM" id="SSF101447">
    <property type="entry name" value="Formin homology 2 domain (FH2 domain)"/>
    <property type="match status" value="1"/>
</dbReference>
<dbReference type="AlphaFoldDB" id="A0A1Y2C3H7"/>
<dbReference type="Pfam" id="PF06371">
    <property type="entry name" value="Drf_GBD"/>
    <property type="match status" value="1"/>
</dbReference>
<feature type="region of interest" description="Disordered" evidence="3">
    <location>
        <begin position="1048"/>
        <end position="1091"/>
    </location>
</feature>
<feature type="region of interest" description="Disordered" evidence="3">
    <location>
        <begin position="721"/>
        <end position="744"/>
    </location>
</feature>
<evidence type="ECO:0000256" key="3">
    <source>
        <dbReference type="SAM" id="MobiDB-lite"/>
    </source>
</evidence>
<dbReference type="InterPro" id="IPR014767">
    <property type="entry name" value="DAD_dom"/>
</dbReference>
<feature type="region of interest" description="Disordered" evidence="3">
    <location>
        <begin position="155"/>
        <end position="176"/>
    </location>
</feature>
<dbReference type="InterPro" id="IPR016024">
    <property type="entry name" value="ARM-type_fold"/>
</dbReference>
<dbReference type="Proteomes" id="UP000193920">
    <property type="component" value="Unassembled WGS sequence"/>
</dbReference>
<gene>
    <name evidence="7" type="ORF">LY90DRAFT_672049</name>
</gene>
<keyword evidence="2" id="KW-0175">Coiled coil</keyword>
<dbReference type="EMBL" id="MCOG01000123">
    <property type="protein sequence ID" value="ORY41506.1"/>
    <property type="molecule type" value="Genomic_DNA"/>
</dbReference>
<dbReference type="PROSITE" id="PS51444">
    <property type="entry name" value="FH2"/>
    <property type="match status" value="1"/>
</dbReference>
<feature type="region of interest" description="Disordered" evidence="3">
    <location>
        <begin position="591"/>
        <end position="659"/>
    </location>
</feature>
<evidence type="ECO:0000313" key="7">
    <source>
        <dbReference type="EMBL" id="ORY41506.1"/>
    </source>
</evidence>
<dbReference type="Pfam" id="PF06367">
    <property type="entry name" value="Drf_FH3"/>
    <property type="match status" value="1"/>
</dbReference>
<feature type="compositionally biased region" description="Pro residues" evidence="3">
    <location>
        <begin position="598"/>
        <end position="658"/>
    </location>
</feature>
<dbReference type="InterPro" id="IPR015425">
    <property type="entry name" value="FH2_Formin"/>
</dbReference>
<dbReference type="GO" id="GO:0051015">
    <property type="term" value="F:actin filament binding"/>
    <property type="evidence" value="ECO:0007669"/>
    <property type="project" value="TreeGrafter"/>
</dbReference>
<sequence length="1216" mass="139428">MKKAFSKFGKSRKESVYEQQVANDRKLGQYRELMPSSEEIQIQFEKVLQELALPKELNNLPENKKWEMLQQSKVSNENLRKNNTEKTNPVQYINVIKNYLENEEEIAPVTIVKDLEVCLRSEPIRWVKEFFIYNGLQVLIDLMFKICKKSGPLPPVEENEPELIKSKSNLSEKNKNNGKDYKKRIVLSERELRPYCLRCFKAIMNYGVGLQTVLDHKNAINVLSLALSWPDHSLQSLVIQLLASVALVEPNGHGIVLRAMTYYQKQMHEEYRFQKLMTLLQCDGDDNYSPEMLECQVSCLAFINSIISNSDDLEHRIILLEQFMDIGLIDTFSLLRQYNNPDLNIQLETLDSIVQQDFQTLAEEKALKNINLFELDEALDYLKNTIKDNNTELWFLRIIQSLILLPQDRHRRSKYWNLIYNLINEVVLQRFGIDPDITVIQMDIDNIISKLVQQDEYEKAMTSAHNWEKTVSEWEVRMEEWKQYVDQAKQLEDIVKTKDEDLRKTRYEMRILAEKKKESDEKVALLEEYKLNMEKEVERLKNEMATEKEEEKKINEKFVELNKKLEALNTDPQLIGGITLKCITDSLVTPLDDKPKIAAPPPPPPPNPMNNGSAPPPPPPPPPGAGMPPPPPPPPGMAPPGGIPPPPPPLGGIPPPPMVGGMIPGKLKISTGTKMKAVLWTKIAPTQITNTFWKTVYEKPDIEDKIRAEIDLDELCDKFRLTSPKSNQSPPKSSSSQPKTPTHVSVLDAKRNNNISIIISRLKLDFSEISKSLMNLDKDHKLPDNILKVCLSNFPTQQEAEALSKYIFASEEETKDLNKAEMFLLNLLRIPKCQERLNAIQYKNQFNERVNDLKPDILIVINACKELKHSPKLSKLLELILSIGNYMNGDSYRGGAFGFNIDLLTKLQDIKSNDNKITLNNYLVKTIQKHYPELMKINEDLQTLDKAYRISTKAIDQEIANLECGMINLQKELKNQDDNSESLQYKNALSEFLKETEPVFDELIALRSEMRESFKNIVEYFGEDVKTTTSEGFFSIFKTFIKELEKADKENKKEEERAKKLQSMNNKKSDAKNDENKGKLNSSKPIVLDGENAEKRGLMDDLISSLKNGDVFKSKIKHSNEDYNNKYRNKLFNADSGNITNLNNTNAAKELLRNIDKGKSKTTINNSSSDIMEPTPEPQGNNEKENVNKQKDDKQSMEIDSLLESSFALLNEIQNN</sequence>
<feature type="coiled-coil region" evidence="2">
    <location>
        <begin position="523"/>
        <end position="571"/>
    </location>
</feature>
<dbReference type="SMART" id="SM00498">
    <property type="entry name" value="FH2"/>
    <property type="match status" value="1"/>
</dbReference>
<feature type="compositionally biased region" description="Basic and acidic residues" evidence="3">
    <location>
        <begin position="162"/>
        <end position="176"/>
    </location>
</feature>
<dbReference type="GO" id="GO:0008360">
    <property type="term" value="P:regulation of cell shape"/>
    <property type="evidence" value="ECO:0007669"/>
    <property type="project" value="TreeGrafter"/>
</dbReference>
<dbReference type="InterPro" id="IPR010472">
    <property type="entry name" value="FH3_dom"/>
</dbReference>
<dbReference type="GO" id="GO:0031267">
    <property type="term" value="F:small GTPase binding"/>
    <property type="evidence" value="ECO:0007669"/>
    <property type="project" value="InterPro"/>
</dbReference>
<feature type="domain" description="DAD" evidence="4">
    <location>
        <begin position="1090"/>
        <end position="1121"/>
    </location>
</feature>
<dbReference type="SMART" id="SM01139">
    <property type="entry name" value="Drf_FH3"/>
    <property type="match status" value="1"/>
</dbReference>
<evidence type="ECO:0000259" key="4">
    <source>
        <dbReference type="PROSITE" id="PS51231"/>
    </source>
</evidence>
<comment type="similarity">
    <text evidence="1">Belongs to the formin homology family.</text>
</comment>
<organism evidence="7 8">
    <name type="scientific">Neocallimastix californiae</name>
    <dbReference type="NCBI Taxonomy" id="1754190"/>
    <lineage>
        <taxon>Eukaryota</taxon>
        <taxon>Fungi</taxon>
        <taxon>Fungi incertae sedis</taxon>
        <taxon>Chytridiomycota</taxon>
        <taxon>Chytridiomycota incertae sedis</taxon>
        <taxon>Neocallimastigomycetes</taxon>
        <taxon>Neocallimastigales</taxon>
        <taxon>Neocallimastigaceae</taxon>
        <taxon>Neocallimastix</taxon>
    </lineage>
</organism>
<dbReference type="InterPro" id="IPR011989">
    <property type="entry name" value="ARM-like"/>
</dbReference>
<evidence type="ECO:0000256" key="1">
    <source>
        <dbReference type="ARBA" id="ARBA00023449"/>
    </source>
</evidence>
<feature type="compositionally biased region" description="Basic and acidic residues" evidence="3">
    <location>
        <begin position="1182"/>
        <end position="1196"/>
    </location>
</feature>
<feature type="domain" description="GBD/FH3" evidence="5">
    <location>
        <begin position="32"/>
        <end position="434"/>
    </location>
</feature>
<keyword evidence="8" id="KW-1185">Reference proteome</keyword>
<proteinExistence type="inferred from homology"/>
<feature type="region of interest" description="Disordered" evidence="3">
    <location>
        <begin position="1158"/>
        <end position="1196"/>
    </location>
</feature>
<dbReference type="Gene3D" id="1.10.238.150">
    <property type="entry name" value="Formin, FH3 diaphanous domain"/>
    <property type="match status" value="1"/>
</dbReference>
<dbReference type="Pfam" id="PF02181">
    <property type="entry name" value="FH2"/>
    <property type="match status" value="1"/>
</dbReference>
<evidence type="ECO:0000259" key="6">
    <source>
        <dbReference type="PROSITE" id="PS51444"/>
    </source>
</evidence>